<feature type="region of interest" description="Disordered" evidence="1">
    <location>
        <begin position="1003"/>
        <end position="1090"/>
    </location>
</feature>
<feature type="compositionally biased region" description="Low complexity" evidence="1">
    <location>
        <begin position="922"/>
        <end position="931"/>
    </location>
</feature>
<proteinExistence type="predicted"/>
<feature type="compositionally biased region" description="Basic residues" evidence="1">
    <location>
        <begin position="483"/>
        <end position="507"/>
    </location>
</feature>
<feature type="compositionally biased region" description="Low complexity" evidence="1">
    <location>
        <begin position="1056"/>
        <end position="1072"/>
    </location>
</feature>
<name>A0A150G885_GONPE</name>
<feature type="compositionally biased region" description="Polar residues" evidence="1">
    <location>
        <begin position="1342"/>
        <end position="1351"/>
    </location>
</feature>
<dbReference type="Proteomes" id="UP000075714">
    <property type="component" value="Unassembled WGS sequence"/>
</dbReference>
<evidence type="ECO:0000256" key="2">
    <source>
        <dbReference type="SAM" id="Phobius"/>
    </source>
</evidence>
<feature type="region of interest" description="Disordered" evidence="1">
    <location>
        <begin position="221"/>
        <end position="254"/>
    </location>
</feature>
<feature type="compositionally biased region" description="Basic and acidic residues" evidence="1">
    <location>
        <begin position="827"/>
        <end position="842"/>
    </location>
</feature>
<organism evidence="4 5">
    <name type="scientific">Gonium pectorale</name>
    <name type="common">Green alga</name>
    <dbReference type="NCBI Taxonomy" id="33097"/>
    <lineage>
        <taxon>Eukaryota</taxon>
        <taxon>Viridiplantae</taxon>
        <taxon>Chlorophyta</taxon>
        <taxon>core chlorophytes</taxon>
        <taxon>Chlorophyceae</taxon>
        <taxon>CS clade</taxon>
        <taxon>Chlamydomonadales</taxon>
        <taxon>Volvocaceae</taxon>
        <taxon>Gonium</taxon>
    </lineage>
</organism>
<dbReference type="SUPFAM" id="SSF53474">
    <property type="entry name" value="alpha/beta-Hydrolases"/>
    <property type="match status" value="1"/>
</dbReference>
<keyword evidence="2" id="KW-1133">Transmembrane helix</keyword>
<feature type="region of interest" description="Disordered" evidence="1">
    <location>
        <begin position="456"/>
        <end position="580"/>
    </location>
</feature>
<keyword evidence="5" id="KW-1185">Reference proteome</keyword>
<dbReference type="PANTHER" id="PTHR46023">
    <property type="entry name" value="LIPASE CLASS 3 PROTEIN-LIKE"/>
    <property type="match status" value="1"/>
</dbReference>
<feature type="transmembrane region" description="Helical" evidence="2">
    <location>
        <begin position="67"/>
        <end position="90"/>
    </location>
</feature>
<feature type="compositionally biased region" description="Low complexity" evidence="1">
    <location>
        <begin position="1003"/>
        <end position="1036"/>
    </location>
</feature>
<feature type="compositionally biased region" description="Low complexity" evidence="1">
    <location>
        <begin position="1432"/>
        <end position="1451"/>
    </location>
</feature>
<accession>A0A150G885</accession>
<feature type="compositionally biased region" description="Gly residues" evidence="1">
    <location>
        <begin position="932"/>
        <end position="946"/>
    </location>
</feature>
<gene>
    <name evidence="4" type="ORF">GPECTOR_47g319</name>
</gene>
<protein>
    <recommendedName>
        <fullName evidence="3">Fungal lipase-type domain-containing protein</fullName>
    </recommendedName>
</protein>
<evidence type="ECO:0000313" key="4">
    <source>
        <dbReference type="EMBL" id="KXZ46044.1"/>
    </source>
</evidence>
<dbReference type="InterPro" id="IPR029058">
    <property type="entry name" value="AB_hydrolase_fold"/>
</dbReference>
<dbReference type="GO" id="GO:0006629">
    <property type="term" value="P:lipid metabolic process"/>
    <property type="evidence" value="ECO:0007669"/>
    <property type="project" value="InterPro"/>
</dbReference>
<feature type="compositionally biased region" description="Gly residues" evidence="1">
    <location>
        <begin position="239"/>
        <end position="254"/>
    </location>
</feature>
<feature type="region of interest" description="Disordered" evidence="1">
    <location>
        <begin position="1423"/>
        <end position="1452"/>
    </location>
</feature>
<feature type="compositionally biased region" description="Low complexity" evidence="1">
    <location>
        <begin position="456"/>
        <end position="474"/>
    </location>
</feature>
<keyword evidence="2" id="KW-0472">Membrane</keyword>
<feature type="region of interest" description="Disordered" evidence="1">
    <location>
        <begin position="820"/>
        <end position="863"/>
    </location>
</feature>
<feature type="region of interest" description="Disordered" evidence="1">
    <location>
        <begin position="1105"/>
        <end position="1180"/>
    </location>
</feature>
<feature type="region of interest" description="Disordered" evidence="1">
    <location>
        <begin position="1313"/>
        <end position="1364"/>
    </location>
</feature>
<feature type="compositionally biased region" description="Low complexity" evidence="1">
    <location>
        <begin position="1145"/>
        <end position="1160"/>
    </location>
</feature>
<dbReference type="InterPro" id="IPR002921">
    <property type="entry name" value="Fungal_lipase-type"/>
</dbReference>
<feature type="compositionally biased region" description="Low complexity" evidence="1">
    <location>
        <begin position="537"/>
        <end position="553"/>
    </location>
</feature>
<comment type="caution">
    <text evidence="4">The sequence shown here is derived from an EMBL/GenBank/DDBJ whole genome shotgun (WGS) entry which is preliminary data.</text>
</comment>
<feature type="region of interest" description="Disordered" evidence="1">
    <location>
        <begin position="922"/>
        <end position="946"/>
    </location>
</feature>
<feature type="domain" description="Fungal lipase-type" evidence="3">
    <location>
        <begin position="269"/>
        <end position="338"/>
    </location>
</feature>
<feature type="compositionally biased region" description="Low complexity" evidence="1">
    <location>
        <begin position="688"/>
        <end position="697"/>
    </location>
</feature>
<feature type="compositionally biased region" description="Low complexity" evidence="1">
    <location>
        <begin position="1325"/>
        <end position="1334"/>
    </location>
</feature>
<evidence type="ECO:0000313" key="5">
    <source>
        <dbReference type="Proteomes" id="UP000075714"/>
    </source>
</evidence>
<dbReference type="OrthoDB" id="438440at2759"/>
<feature type="region of interest" description="Disordered" evidence="1">
    <location>
        <begin position="671"/>
        <end position="697"/>
    </location>
</feature>
<dbReference type="Pfam" id="PF01764">
    <property type="entry name" value="Lipase_3"/>
    <property type="match status" value="1"/>
</dbReference>
<sequence>MLLMPAVAAPPPRQAPQTSIGAGLLYGDNMVAYDPQSGAWVLTHKWAPPPPSPPPPSRSNRPASPMAIAVGLIVVGFTAGILMMALALWVRNYLEDELNWTWKLGAGTKTTSRARALSLMYCDEGIAEFVENQRYWGLTWGAPLLPFDWPAFSDAHGNAVQLTRPPEREGERGWFVVRTLGTDEEGWRYSTVFSKITTPRPGGRASKRSSDYVRSRVWRKLTAQPEPPDREMQELFFSNGGGNPPSATGGAGASGGDAALPTLATSGAAGHSLGAGVAGLLTLLLRQRSQPMAAPAAVPVVHCLAIAPPAVMSRQLAEVARQSVVSVVLSGDFVARLSCYSVDRALLELVQASPAAQMADNLLQSTGATWAAIQQRLAALGSVAGGGGFGGSSGGGLGGPFAFLAGNGGSGGRGGDGSGRGGRSGSDAQRMELEMVPTCAGLKDIPLLTSVPQPGGQALAPALGPAGAGPAAAGQGHGAGPHQHQHQHRTHPHPAHSHHHIHHHRYHYQQQQHPVQHGHNHHGQTRSGPGRRGNGGASQPRSPRRAAAAPAATGDEEDEEEPVDAVSARSDGGSDIDALDEDDNVSYFTAASPHESYLSAASSPASRYGGPAGGGGLPYDETADSGFLYRATHPSEHHPATALGAAGAGAASAAAAAWPASHDILIPAHRRGAPAAVPPPGLAGPGGADTASSGAAASTVQRHPTPAGMAAAAAAAAVGGVPYAGHGYRAAGAGAGGVSAARAIPGAAARHGDPGAAAAADRRFAAMTPPATSPAEGFVHNAAATEGWGLGFFSGGMPSLGPRRSSDPLAARGPLYRQAEAEAEAGEPERPGGRSRAVAEGRRRARSRSRGASGGDSGGGDSTISWEALSHKLMTSWFGKGFFEEEGEDDDEAAAEATGGDANGGGGLGWWLAAMTGGGAAAAAAGSSAPSGAGGTATRGAGGVGSAGGLTSCWPGLEEPPGPHRHPPDAAAAALRGKYGAPTRRVGPVALARPVLAAAPVPAAAPTGASAGPAPRAAAADSGDGCGAAATTAAMAREPGGAGSGRQGGAGGAAAHGGAARTAVPVPVPAGSRPRHRASRSAPGQELPDMSDAVLSDAGAEEELLTQPNFGADRAGARGLPRLRVPDPHHSHHSHHSHSHRHGSRAAVATAPASEAATGASSGGEGGGAAAEPEPEPHYVHSVHKELYPPGRLLWIVVDELEALPPHIRGMVVRASSSASAAPKGVGGGSEGEAGGVVGTEAAPAVATANGRQGSGGERGVGMEAQRQETPTPAAAVAAPLLPKKADSFGLMDLSLVTDLVHDLVVGSRRSADGTAAGITGGGSTAAAPSAGLGHAPHAAASTDSSRQTTAPAPLEASRTRASAGGAPAAADAAAIVAAAAQCGSAGAKRPRVSFSGDAWTDLAEDTLAAAQCIGSPFRAASGSLGGGGGRTAPSSPPLGAGDSVGSSASSTPFTVRVREGLKRIKSGVETMLRQAPIPSLPSVPSVPNFLPNVSAAAAAATAAAANVSAAAAAAAAVLEDVTAPAAERAADAAVAAAEAEAEAAAGGAGGGAEAPSGPWVFLVEAEREVFERMVLLPNCFTDHLPDAYVQRLRQLAKGAVVLPQAAAATASAGREADAVAGSREGEAAAGGGDANGRSAE</sequence>
<feature type="compositionally biased region" description="Basic residues" evidence="1">
    <location>
        <begin position="1130"/>
        <end position="1144"/>
    </location>
</feature>
<keyword evidence="2" id="KW-0812">Transmembrane</keyword>
<feature type="region of interest" description="Disordered" evidence="1">
    <location>
        <begin position="952"/>
        <end position="971"/>
    </location>
</feature>
<dbReference type="EMBL" id="LSYV01000048">
    <property type="protein sequence ID" value="KXZ46044.1"/>
    <property type="molecule type" value="Genomic_DNA"/>
</dbReference>
<feature type="region of interest" description="Disordered" evidence="1">
    <location>
        <begin position="1613"/>
        <end position="1641"/>
    </location>
</feature>
<feature type="region of interest" description="Disordered" evidence="1">
    <location>
        <begin position="1217"/>
        <end position="1237"/>
    </location>
</feature>
<reference evidence="5" key="1">
    <citation type="journal article" date="2016" name="Nat. Commun.">
        <title>The Gonium pectorale genome demonstrates co-option of cell cycle regulation during the evolution of multicellularity.</title>
        <authorList>
            <person name="Hanschen E.R."/>
            <person name="Marriage T.N."/>
            <person name="Ferris P.J."/>
            <person name="Hamaji T."/>
            <person name="Toyoda A."/>
            <person name="Fujiyama A."/>
            <person name="Neme R."/>
            <person name="Noguchi H."/>
            <person name="Minakuchi Y."/>
            <person name="Suzuki M."/>
            <person name="Kawai-Toyooka H."/>
            <person name="Smith D.R."/>
            <person name="Sparks H."/>
            <person name="Anderson J."/>
            <person name="Bakaric R."/>
            <person name="Luria V."/>
            <person name="Karger A."/>
            <person name="Kirschner M.W."/>
            <person name="Durand P.M."/>
            <person name="Michod R.E."/>
            <person name="Nozaki H."/>
            <person name="Olson B.J."/>
        </authorList>
    </citation>
    <scope>NUCLEOTIDE SEQUENCE [LARGE SCALE GENOMIC DNA]</scope>
    <source>
        <strain evidence="5">NIES-2863</strain>
    </source>
</reference>
<feature type="compositionally biased region" description="Low complexity" evidence="1">
    <location>
        <begin position="1613"/>
        <end position="1623"/>
    </location>
</feature>
<feature type="compositionally biased region" description="Gly residues" evidence="1">
    <location>
        <begin position="1040"/>
        <end position="1055"/>
    </location>
</feature>
<feature type="compositionally biased region" description="Gly residues" evidence="1">
    <location>
        <begin position="852"/>
        <end position="861"/>
    </location>
</feature>
<dbReference type="Gene3D" id="3.40.50.1820">
    <property type="entry name" value="alpha/beta hydrolase"/>
    <property type="match status" value="1"/>
</dbReference>
<evidence type="ECO:0000259" key="3">
    <source>
        <dbReference type="Pfam" id="PF01764"/>
    </source>
</evidence>
<feature type="compositionally biased region" description="Gly residues" evidence="1">
    <location>
        <begin position="1225"/>
        <end position="1237"/>
    </location>
</feature>
<dbReference type="PANTHER" id="PTHR46023:SF6">
    <property type="entry name" value="LIPASE CLASS 3 FAMILY PROTEIN"/>
    <property type="match status" value="1"/>
</dbReference>
<feature type="compositionally biased region" description="Acidic residues" evidence="1">
    <location>
        <begin position="554"/>
        <end position="563"/>
    </location>
</feature>
<evidence type="ECO:0000256" key="1">
    <source>
        <dbReference type="SAM" id="MobiDB-lite"/>
    </source>
</evidence>